<evidence type="ECO:0000256" key="2">
    <source>
        <dbReference type="SAM" id="Phobius"/>
    </source>
</evidence>
<feature type="transmembrane region" description="Helical" evidence="2">
    <location>
        <begin position="116"/>
        <end position="136"/>
    </location>
</feature>
<dbReference type="Pfam" id="PF11241">
    <property type="entry name" value="DUF3043"/>
    <property type="match status" value="1"/>
</dbReference>
<keyword evidence="4" id="KW-1185">Reference proteome</keyword>
<keyword evidence="2" id="KW-0472">Membrane</keyword>
<proteinExistence type="predicted"/>
<evidence type="ECO:0000313" key="4">
    <source>
        <dbReference type="Proteomes" id="UP001500622"/>
    </source>
</evidence>
<evidence type="ECO:0000256" key="1">
    <source>
        <dbReference type="SAM" id="MobiDB-lite"/>
    </source>
</evidence>
<reference evidence="4" key="1">
    <citation type="journal article" date="2019" name="Int. J. Syst. Evol. Microbiol.">
        <title>The Global Catalogue of Microorganisms (GCM) 10K type strain sequencing project: providing services to taxonomists for standard genome sequencing and annotation.</title>
        <authorList>
            <consortium name="The Broad Institute Genomics Platform"/>
            <consortium name="The Broad Institute Genome Sequencing Center for Infectious Disease"/>
            <person name="Wu L."/>
            <person name="Ma J."/>
        </authorList>
    </citation>
    <scope>NUCLEOTIDE SEQUENCE [LARGE SCALE GENOMIC DNA]</scope>
    <source>
        <strain evidence="4">JCM 17810</strain>
    </source>
</reference>
<name>A0ABP8LNE3_9MICO</name>
<feature type="region of interest" description="Disordered" evidence="1">
    <location>
        <begin position="1"/>
        <end position="54"/>
    </location>
</feature>
<feature type="transmembrane region" description="Helical" evidence="2">
    <location>
        <begin position="87"/>
        <end position="110"/>
    </location>
</feature>
<dbReference type="EMBL" id="BAABGN010000013">
    <property type="protein sequence ID" value="GAA4433032.1"/>
    <property type="molecule type" value="Genomic_DNA"/>
</dbReference>
<organism evidence="3 4">
    <name type="scientific">Georgenia halophila</name>
    <dbReference type="NCBI Taxonomy" id="620889"/>
    <lineage>
        <taxon>Bacteria</taxon>
        <taxon>Bacillati</taxon>
        <taxon>Actinomycetota</taxon>
        <taxon>Actinomycetes</taxon>
        <taxon>Micrococcales</taxon>
        <taxon>Bogoriellaceae</taxon>
        <taxon>Georgenia</taxon>
    </lineage>
</organism>
<protein>
    <submittedName>
        <fullName evidence="3">DUF3043 domain-containing protein</fullName>
    </submittedName>
</protein>
<accession>A0ABP8LNE3</accession>
<dbReference type="InterPro" id="IPR021403">
    <property type="entry name" value="DUF3043"/>
</dbReference>
<dbReference type="Proteomes" id="UP001500622">
    <property type="component" value="Unassembled WGS sequence"/>
</dbReference>
<keyword evidence="2" id="KW-0812">Transmembrane</keyword>
<keyword evidence="2" id="KW-1133">Transmembrane helix</keyword>
<comment type="caution">
    <text evidence="3">The sequence shown here is derived from an EMBL/GenBank/DDBJ whole genome shotgun (WGS) entry which is preliminary data.</text>
</comment>
<feature type="compositionally biased region" description="Basic and acidic residues" evidence="1">
    <location>
        <begin position="20"/>
        <end position="53"/>
    </location>
</feature>
<evidence type="ECO:0000313" key="3">
    <source>
        <dbReference type="EMBL" id="GAA4433032.1"/>
    </source>
</evidence>
<gene>
    <name evidence="3" type="ORF">GCM10023169_39510</name>
</gene>
<sequence>MDEPEPTVETAGRKGRPTPKRREQEAKNRRPLVQDDRKEAKRIQRERRNEAWQRQRRAMATGEERYLPVRDKGRARRYARDYVDARWCIAELFMPVAMLMIIAMLFVGLYPQMANVIVFGTYALLLVAIIDTLILVTMLQRRLKKKFGEDEIPRFTGLYAFTRAFYLRRMRQPKPQVKRGQFPS</sequence>